<dbReference type="InterPro" id="IPR000433">
    <property type="entry name" value="Znf_ZZ"/>
</dbReference>
<dbReference type="PANTHER" id="PTHR15090">
    <property type="entry name" value="SEQUESTOSOME 1-RELATED"/>
    <property type="match status" value="1"/>
</dbReference>
<dbReference type="GO" id="GO:0005634">
    <property type="term" value="C:nucleus"/>
    <property type="evidence" value="ECO:0007669"/>
    <property type="project" value="UniProtKB-SubCell"/>
</dbReference>
<feature type="domain" description="ZZ-type" evidence="11">
    <location>
        <begin position="125"/>
        <end position="175"/>
    </location>
</feature>
<dbReference type="PROSITE" id="PS50030">
    <property type="entry name" value="UBA"/>
    <property type="match status" value="1"/>
</dbReference>
<feature type="compositionally biased region" description="Basic and acidic residues" evidence="9">
    <location>
        <begin position="663"/>
        <end position="677"/>
    </location>
</feature>
<keyword evidence="3" id="KW-0963">Cytoplasm</keyword>
<dbReference type="GO" id="GO:0007032">
    <property type="term" value="P:endosome organization"/>
    <property type="evidence" value="ECO:0007669"/>
    <property type="project" value="TreeGrafter"/>
</dbReference>
<evidence type="ECO:0000256" key="6">
    <source>
        <dbReference type="ARBA" id="ARBA00022833"/>
    </source>
</evidence>
<evidence type="ECO:0000313" key="13">
    <source>
        <dbReference type="Proteomes" id="UP000075920"/>
    </source>
</evidence>
<evidence type="ECO:0000256" key="3">
    <source>
        <dbReference type="ARBA" id="ARBA00022490"/>
    </source>
</evidence>
<dbReference type="GO" id="GO:0035973">
    <property type="term" value="P:aggrephagy"/>
    <property type="evidence" value="ECO:0007669"/>
    <property type="project" value="TreeGrafter"/>
</dbReference>
<dbReference type="InterPro" id="IPR009060">
    <property type="entry name" value="UBA-like_sf"/>
</dbReference>
<accession>A0A182W8Y6</accession>
<dbReference type="SMART" id="SM00291">
    <property type="entry name" value="ZnF_ZZ"/>
    <property type="match status" value="1"/>
</dbReference>
<dbReference type="GO" id="GO:0000423">
    <property type="term" value="P:mitophagy"/>
    <property type="evidence" value="ECO:0007669"/>
    <property type="project" value="TreeGrafter"/>
</dbReference>
<feature type="region of interest" description="Disordered" evidence="9">
    <location>
        <begin position="644"/>
        <end position="698"/>
    </location>
</feature>
<dbReference type="SMART" id="SM00165">
    <property type="entry name" value="UBA"/>
    <property type="match status" value="1"/>
</dbReference>
<sequence length="809" mass="88473">MSELVSLKITIDQDANYLLLGSQIFCYIQQLDEFCKKRYQELQKNVDSFHYYWIDDDGDEIRITTDQDLNNLYRAKANGKARVYVVSKKATVVEPRTADEPTTESDDAPMQNGATSDDVSARPVHQYAICDVCDERIVGHRYKCLTCHDYDLCMSCEAKYRHKDHLMLRIPKPAMVDRSQSTVSRMLDKLRVYSVRIISNVEKDAAVPEAENSVPAGNEPAEANASKRANARSAHRSKHSEERRTHESTKPSRGSKSSGNNDRKHQGCAAGETSGERSSKEKKEKPCRVSTLSELTQQCRDMMLTYLNSTEGYDSARKPFWSNDDHAAVAKMAAAMATAAAANATALASKVMEADEEMENSNKTPETTQSDQDEVLYPMSRQNQQQQTATAVQQPFVSPLASVMPMPFLPFVNLPWPSQEKLMVASENVSKLLDPLGLSFEIRHKSSASPSTSPGSAKTHDGEDGTVPSTSATVAETASPIPTASTVEPSSVQQKKNQDNTTVPSVAETASLSGQQQQANTAVPGCAESTEINGTETKKPNSGDTAERTTLELDFVCEGKPAAEAENVDDEDDSQNTSSASLLTDDDQDLLEVVAQEELKASSSSKPKPPAKAEKSWTLIDLPQEQDETRMAYAPLDAIAKLIGHDLPTPDKEPLQPKSLSVSKEKKQADPADENQKVSKKASRKSSAAHEDEFESAGKALMNERLEKSPSMRSMDVKSLSNAAMMNPGPSASSSSAGSGGRSGKSSRKSSSAQQKDNTVYSHRPHVNHAIHTMMTMGFSNHNGWLTQLLESLNGDIPKALDLLLQHRH</sequence>
<dbReference type="PROSITE" id="PS50135">
    <property type="entry name" value="ZF_ZZ_2"/>
    <property type="match status" value="1"/>
</dbReference>
<dbReference type="CDD" id="cd02340">
    <property type="entry name" value="ZZ_NBR1_like"/>
    <property type="match status" value="1"/>
</dbReference>
<dbReference type="Gene3D" id="3.10.20.90">
    <property type="entry name" value="Phosphatidylinositol 3-kinase Catalytic Subunit, Chain A, domain 1"/>
    <property type="match status" value="1"/>
</dbReference>
<evidence type="ECO:0000256" key="1">
    <source>
        <dbReference type="ARBA" id="ARBA00004123"/>
    </source>
</evidence>
<evidence type="ECO:0000256" key="2">
    <source>
        <dbReference type="ARBA" id="ARBA00004496"/>
    </source>
</evidence>
<dbReference type="InterPro" id="IPR033741">
    <property type="entry name" value="SQSTM_UBA"/>
</dbReference>
<evidence type="ECO:0000256" key="8">
    <source>
        <dbReference type="PROSITE-ProRule" id="PRU00228"/>
    </source>
</evidence>
<dbReference type="STRING" id="112268.A0A182W8Y6"/>
<feature type="domain" description="UBA" evidence="10">
    <location>
        <begin position="755"/>
        <end position="807"/>
    </location>
</feature>
<feature type="region of interest" description="Disordered" evidence="9">
    <location>
        <begin position="722"/>
        <end position="763"/>
    </location>
</feature>
<protein>
    <recommendedName>
        <fullName evidence="14">ZZ-type domain-containing protein</fullName>
    </recommendedName>
</protein>
<dbReference type="Pfam" id="PF16577">
    <property type="entry name" value="UBA_5"/>
    <property type="match status" value="1"/>
</dbReference>
<dbReference type="AlphaFoldDB" id="A0A182W8Y6"/>
<feature type="compositionally biased region" description="Basic and acidic residues" evidence="9">
    <location>
        <begin position="536"/>
        <end position="551"/>
    </location>
</feature>
<dbReference type="VEuPathDB" id="VectorBase:AMIN006810"/>
<dbReference type="GO" id="GO:0008270">
    <property type="term" value="F:zinc ion binding"/>
    <property type="evidence" value="ECO:0007669"/>
    <property type="project" value="UniProtKB-KW"/>
</dbReference>
<reference evidence="13" key="1">
    <citation type="submission" date="2013-03" db="EMBL/GenBank/DDBJ databases">
        <title>The Genome Sequence of Anopheles minimus MINIMUS1.</title>
        <authorList>
            <consortium name="The Broad Institute Genomics Platform"/>
            <person name="Neafsey D.E."/>
            <person name="Walton C."/>
            <person name="Walker B."/>
            <person name="Young S.K."/>
            <person name="Zeng Q."/>
            <person name="Gargeya S."/>
            <person name="Fitzgerald M."/>
            <person name="Haas B."/>
            <person name="Abouelleil A."/>
            <person name="Allen A.W."/>
            <person name="Alvarado L."/>
            <person name="Arachchi H.M."/>
            <person name="Berlin A.M."/>
            <person name="Chapman S.B."/>
            <person name="Gainer-Dewar J."/>
            <person name="Goldberg J."/>
            <person name="Griggs A."/>
            <person name="Gujja S."/>
            <person name="Hansen M."/>
            <person name="Howarth C."/>
            <person name="Imamovic A."/>
            <person name="Ireland A."/>
            <person name="Larimer J."/>
            <person name="McCowan C."/>
            <person name="Murphy C."/>
            <person name="Pearson M."/>
            <person name="Poon T.W."/>
            <person name="Priest M."/>
            <person name="Roberts A."/>
            <person name="Saif S."/>
            <person name="Shea T."/>
            <person name="Sisk P."/>
            <person name="Sykes S."/>
            <person name="Wortman J."/>
            <person name="Nusbaum C."/>
            <person name="Birren B."/>
        </authorList>
    </citation>
    <scope>NUCLEOTIDE SEQUENCE [LARGE SCALE GENOMIC DNA]</scope>
    <source>
        <strain evidence="13">MINIMUS1</strain>
    </source>
</reference>
<evidence type="ECO:0000313" key="12">
    <source>
        <dbReference type="EnsemblMetazoa" id="AMIN006810-PA"/>
    </source>
</evidence>
<dbReference type="GO" id="GO:0044753">
    <property type="term" value="C:amphisome"/>
    <property type="evidence" value="ECO:0007669"/>
    <property type="project" value="TreeGrafter"/>
</dbReference>
<reference evidence="12" key="2">
    <citation type="submission" date="2020-05" db="UniProtKB">
        <authorList>
            <consortium name="EnsemblMetazoa"/>
        </authorList>
    </citation>
    <scope>IDENTIFICATION</scope>
    <source>
        <strain evidence="12">MINIMUS1</strain>
    </source>
</reference>
<dbReference type="Gene3D" id="1.10.8.10">
    <property type="entry name" value="DNA helicase RuvA subunit, C-terminal domain"/>
    <property type="match status" value="1"/>
</dbReference>
<comment type="subcellular location">
    <subcellularLocation>
        <location evidence="2">Cytoplasm</location>
    </subcellularLocation>
    <subcellularLocation>
        <location evidence="1">Nucleus</location>
    </subcellularLocation>
</comment>
<keyword evidence="4" id="KW-0479">Metal-binding</keyword>
<dbReference type="GO" id="GO:0005080">
    <property type="term" value="F:protein kinase C binding"/>
    <property type="evidence" value="ECO:0007669"/>
    <property type="project" value="TreeGrafter"/>
</dbReference>
<feature type="compositionally biased region" description="Low complexity" evidence="9">
    <location>
        <begin position="447"/>
        <end position="457"/>
    </location>
</feature>
<feature type="region of interest" description="Disordered" evidence="9">
    <location>
        <begin position="206"/>
        <end position="292"/>
    </location>
</feature>
<dbReference type="SUPFAM" id="SSF57850">
    <property type="entry name" value="RING/U-box"/>
    <property type="match status" value="1"/>
</dbReference>
<dbReference type="InterPro" id="IPR015940">
    <property type="entry name" value="UBA"/>
</dbReference>
<feature type="region of interest" description="Disordered" evidence="9">
    <location>
        <begin position="95"/>
        <end position="119"/>
    </location>
</feature>
<feature type="compositionally biased region" description="Polar residues" evidence="9">
    <location>
        <begin position="467"/>
        <end position="521"/>
    </location>
</feature>
<feature type="region of interest" description="Disordered" evidence="9">
    <location>
        <begin position="444"/>
        <end position="628"/>
    </location>
</feature>
<keyword evidence="6" id="KW-0862">Zinc</keyword>
<evidence type="ECO:0000256" key="9">
    <source>
        <dbReference type="SAM" id="MobiDB-lite"/>
    </source>
</evidence>
<evidence type="ECO:0000256" key="5">
    <source>
        <dbReference type="ARBA" id="ARBA00022771"/>
    </source>
</evidence>
<dbReference type="PROSITE" id="PS01357">
    <property type="entry name" value="ZF_ZZ_1"/>
    <property type="match status" value="1"/>
</dbReference>
<dbReference type="CDD" id="cd05992">
    <property type="entry name" value="PB1"/>
    <property type="match status" value="1"/>
</dbReference>
<feature type="compositionally biased region" description="Basic residues" evidence="9">
    <location>
        <begin position="229"/>
        <end position="238"/>
    </location>
</feature>
<evidence type="ECO:0000256" key="4">
    <source>
        <dbReference type="ARBA" id="ARBA00022723"/>
    </source>
</evidence>
<feature type="compositionally biased region" description="Basic and acidic residues" evidence="9">
    <location>
        <begin position="239"/>
        <end position="250"/>
    </location>
</feature>
<dbReference type="GO" id="GO:0016235">
    <property type="term" value="C:aggresome"/>
    <property type="evidence" value="ECO:0007669"/>
    <property type="project" value="TreeGrafter"/>
</dbReference>
<dbReference type="Proteomes" id="UP000075920">
    <property type="component" value="Unassembled WGS sequence"/>
</dbReference>
<feature type="compositionally biased region" description="Polar residues" evidence="9">
    <location>
        <begin position="251"/>
        <end position="260"/>
    </location>
</feature>
<keyword evidence="5 8" id="KW-0863">Zinc-finger</keyword>
<dbReference type="GO" id="GO:0070013">
    <property type="term" value="C:intracellular organelle lumen"/>
    <property type="evidence" value="ECO:0007669"/>
    <property type="project" value="UniProtKB-ARBA"/>
</dbReference>
<organism evidence="12 13">
    <name type="scientific">Anopheles minimus</name>
    <dbReference type="NCBI Taxonomy" id="112268"/>
    <lineage>
        <taxon>Eukaryota</taxon>
        <taxon>Metazoa</taxon>
        <taxon>Ecdysozoa</taxon>
        <taxon>Arthropoda</taxon>
        <taxon>Hexapoda</taxon>
        <taxon>Insecta</taxon>
        <taxon>Pterygota</taxon>
        <taxon>Neoptera</taxon>
        <taxon>Endopterygota</taxon>
        <taxon>Diptera</taxon>
        <taxon>Nematocera</taxon>
        <taxon>Culicoidea</taxon>
        <taxon>Culicidae</taxon>
        <taxon>Anophelinae</taxon>
        <taxon>Anopheles</taxon>
    </lineage>
</organism>
<feature type="compositionally biased region" description="Basic and acidic residues" evidence="9">
    <location>
        <begin position="274"/>
        <end position="287"/>
    </location>
</feature>
<dbReference type="Gene3D" id="3.30.60.90">
    <property type="match status" value="1"/>
</dbReference>
<evidence type="ECO:0000259" key="11">
    <source>
        <dbReference type="PROSITE" id="PS50135"/>
    </source>
</evidence>
<dbReference type="FunFam" id="1.10.8.10:FF:000034">
    <property type="entry name" value="Sequestosome 1"/>
    <property type="match status" value="1"/>
</dbReference>
<name>A0A182W8Y6_9DIPT</name>
<dbReference type="Pfam" id="PF00569">
    <property type="entry name" value="ZZ"/>
    <property type="match status" value="1"/>
</dbReference>
<dbReference type="InterPro" id="IPR052260">
    <property type="entry name" value="Autophagy_Rcpt_SigReg"/>
</dbReference>
<dbReference type="FunFam" id="3.30.60.90:FF:000007">
    <property type="entry name" value="Next to BRCA1 gene 1 protein"/>
    <property type="match status" value="1"/>
</dbReference>
<proteinExistence type="predicted"/>
<dbReference type="EnsemblMetazoa" id="AMIN006810-RA">
    <property type="protein sequence ID" value="AMIN006810-PA"/>
    <property type="gene ID" value="AMIN006810"/>
</dbReference>
<evidence type="ECO:0000259" key="10">
    <source>
        <dbReference type="PROSITE" id="PS50030"/>
    </source>
</evidence>
<dbReference type="SUPFAM" id="SSF46934">
    <property type="entry name" value="UBA-like"/>
    <property type="match status" value="1"/>
</dbReference>
<evidence type="ECO:0008006" key="14">
    <source>
        <dbReference type="Google" id="ProtNLM"/>
    </source>
</evidence>
<dbReference type="PANTHER" id="PTHR15090:SF0">
    <property type="entry name" value="SEQUESTOSOME-1"/>
    <property type="match status" value="1"/>
</dbReference>
<feature type="compositionally biased region" description="Low complexity" evidence="9">
    <location>
        <begin position="728"/>
        <end position="737"/>
    </location>
</feature>
<dbReference type="InterPro" id="IPR043145">
    <property type="entry name" value="Znf_ZZ_sf"/>
</dbReference>
<evidence type="ECO:0000256" key="7">
    <source>
        <dbReference type="ARBA" id="ARBA00023242"/>
    </source>
</evidence>
<keyword evidence="13" id="KW-1185">Reference proteome</keyword>
<dbReference type="GO" id="GO:0070530">
    <property type="term" value="F:K63-linked polyubiquitin modification-dependent protein binding"/>
    <property type="evidence" value="ECO:0007669"/>
    <property type="project" value="TreeGrafter"/>
</dbReference>
<dbReference type="SUPFAM" id="SSF54277">
    <property type="entry name" value="CAD &amp; PB1 domains"/>
    <property type="match status" value="1"/>
</dbReference>
<keyword evidence="7" id="KW-0539">Nucleus</keyword>
<dbReference type="CDD" id="cd14320">
    <property type="entry name" value="UBA_SQSTM"/>
    <property type="match status" value="1"/>
</dbReference>